<accession>A0ABD3FB85</accession>
<feature type="region of interest" description="Disordered" evidence="5">
    <location>
        <begin position="438"/>
        <end position="513"/>
    </location>
</feature>
<proteinExistence type="predicted"/>
<dbReference type="PANTHER" id="PTHR13510">
    <property type="entry name" value="FYVE-FINGER-CONTAINING RAB5 EFFECTOR PROTEIN RABENOSYN-5-RELATED"/>
    <property type="match status" value="1"/>
</dbReference>
<keyword evidence="8" id="KW-1185">Reference proteome</keyword>
<evidence type="ECO:0000313" key="8">
    <source>
        <dbReference type="Proteomes" id="UP001632037"/>
    </source>
</evidence>
<keyword evidence="1" id="KW-0479">Metal-binding</keyword>
<sequence>MAPVDFSLPSRLALHPETLKASKFTMERLLKHTVREFETLTYARNGVVNATQWRALSKSQAVQNGQNDDQVTVYSERECGATSTDVAYTLQTGATTDDSMLMALTPSAVLMAGRAPGKVETVMYALGGAHTQQGLALFGGFMYDGIADCGVLHILDSGEEEDEASCRFLGHKYVVKKLRHVVYLEYTGYTLSSSGERLGFHIEHSVDVPGFPDLHDRNSSRARQSVRYLFRQNSDRIMDVFMLGNLELGGGGSDFFSVSKLLQCAEVRRLTLMVRRRRERIEVLQTSSTRRSTECYLCRRTKRFFNDAMLDECDVCGQFVCSKCRNDKKLFVRDTNGLLGKFQRAQTCKTCVLAASAGYAPPPMHMSVVEQVKNQGNDKASSAGSSSVSGRRHSSSSSSRTSSICEHSNASGASRADSDFHSCRQGPVYTYEDEFDEFRHLRPSPGPPKQELEPSTAAALSVSISKARGRRGTLPSSSSASSDDPSSGRRGIYLTPPNPKKLYEEQQRRHDSNHLYRHKPRYPLANQLVVRNNSQLSSRYKTIEAFGVGH</sequence>
<dbReference type="InterPro" id="IPR017455">
    <property type="entry name" value="Znf_FYVE-rel"/>
</dbReference>
<evidence type="ECO:0000256" key="1">
    <source>
        <dbReference type="ARBA" id="ARBA00022723"/>
    </source>
</evidence>
<reference evidence="7 8" key="1">
    <citation type="submission" date="2024-09" db="EMBL/GenBank/DDBJ databases">
        <title>Genome sequencing and assembly of Phytophthora oleae, isolate VK10A, causative agent of rot of olive drupes.</title>
        <authorList>
            <person name="Conti Taguali S."/>
            <person name="Riolo M."/>
            <person name="La Spada F."/>
            <person name="Cacciola S.O."/>
            <person name="Dionisio G."/>
        </authorList>
    </citation>
    <scope>NUCLEOTIDE SEQUENCE [LARGE SCALE GENOMIC DNA]</scope>
    <source>
        <strain evidence="7 8">VK10A</strain>
    </source>
</reference>
<evidence type="ECO:0000313" key="7">
    <source>
        <dbReference type="EMBL" id="KAL3663696.1"/>
    </source>
</evidence>
<dbReference type="Proteomes" id="UP001632037">
    <property type="component" value="Unassembled WGS sequence"/>
</dbReference>
<evidence type="ECO:0000256" key="3">
    <source>
        <dbReference type="ARBA" id="ARBA00022833"/>
    </source>
</evidence>
<gene>
    <name evidence="7" type="ORF">V7S43_011111</name>
</gene>
<name>A0ABD3FB85_9STRA</name>
<dbReference type="PROSITE" id="PS50178">
    <property type="entry name" value="ZF_FYVE"/>
    <property type="match status" value="1"/>
</dbReference>
<evidence type="ECO:0000256" key="5">
    <source>
        <dbReference type="SAM" id="MobiDB-lite"/>
    </source>
</evidence>
<dbReference type="InterPro" id="IPR052727">
    <property type="entry name" value="Rab4/Rab5_effector"/>
</dbReference>
<evidence type="ECO:0000259" key="6">
    <source>
        <dbReference type="PROSITE" id="PS50178"/>
    </source>
</evidence>
<dbReference type="EMBL" id="JBIMZQ010000026">
    <property type="protein sequence ID" value="KAL3663696.1"/>
    <property type="molecule type" value="Genomic_DNA"/>
</dbReference>
<dbReference type="GO" id="GO:0008270">
    <property type="term" value="F:zinc ion binding"/>
    <property type="evidence" value="ECO:0007669"/>
    <property type="project" value="UniProtKB-KW"/>
</dbReference>
<dbReference type="AlphaFoldDB" id="A0ABD3FB85"/>
<keyword evidence="3" id="KW-0862">Zinc</keyword>
<feature type="compositionally biased region" description="Low complexity" evidence="5">
    <location>
        <begin position="475"/>
        <end position="485"/>
    </location>
</feature>
<feature type="compositionally biased region" description="Basic and acidic residues" evidence="5">
    <location>
        <begin position="501"/>
        <end position="513"/>
    </location>
</feature>
<evidence type="ECO:0000256" key="4">
    <source>
        <dbReference type="PROSITE-ProRule" id="PRU00091"/>
    </source>
</evidence>
<feature type="region of interest" description="Disordered" evidence="5">
    <location>
        <begin position="374"/>
        <end position="421"/>
    </location>
</feature>
<evidence type="ECO:0000256" key="2">
    <source>
        <dbReference type="ARBA" id="ARBA00022771"/>
    </source>
</evidence>
<organism evidence="7 8">
    <name type="scientific">Phytophthora oleae</name>
    <dbReference type="NCBI Taxonomy" id="2107226"/>
    <lineage>
        <taxon>Eukaryota</taxon>
        <taxon>Sar</taxon>
        <taxon>Stramenopiles</taxon>
        <taxon>Oomycota</taxon>
        <taxon>Peronosporomycetes</taxon>
        <taxon>Peronosporales</taxon>
        <taxon>Peronosporaceae</taxon>
        <taxon>Phytophthora</taxon>
    </lineage>
</organism>
<feature type="compositionally biased region" description="Low complexity" evidence="5">
    <location>
        <begin position="381"/>
        <end position="403"/>
    </location>
</feature>
<feature type="domain" description="FYVE-type" evidence="6">
    <location>
        <begin position="289"/>
        <end position="356"/>
    </location>
</feature>
<comment type="caution">
    <text evidence="7">The sequence shown here is derived from an EMBL/GenBank/DDBJ whole genome shotgun (WGS) entry which is preliminary data.</text>
</comment>
<keyword evidence="2 4" id="KW-0863">Zinc-finger</keyword>
<dbReference type="PANTHER" id="PTHR13510:SF44">
    <property type="entry name" value="RABENOSYN-5"/>
    <property type="match status" value="1"/>
</dbReference>
<protein>
    <recommendedName>
        <fullName evidence="6">FYVE-type domain-containing protein</fullName>
    </recommendedName>
</protein>